<sequence>MVDLAMPVLVTIELKRKIFTLDVIIVPSSLSFGFERD</sequence>
<protein>
    <submittedName>
        <fullName evidence="1">Uncharacterized protein</fullName>
    </submittedName>
</protein>
<dbReference type="EMBL" id="AALD02000010">
    <property type="protein sequence ID" value="EEQ11255.1"/>
    <property type="molecule type" value="Genomic_DNA"/>
</dbReference>
<reference evidence="1" key="1">
    <citation type="submission" date="2008-12" db="EMBL/GenBank/DDBJ databases">
        <title>Annotation of the Yersinia mollaretii ATCC 43969 genome.</title>
        <authorList>
            <person name="Read T.D."/>
            <person name="Akmal A."/>
            <person name="Bishop-Lilly K."/>
            <person name="Chen P.E."/>
            <person name="Cook C."/>
            <person name="Kiley M.P."/>
            <person name="Lentz S."/>
            <person name="Mateczun A."/>
            <person name="Nagarajan N."/>
            <person name="Nolan N."/>
            <person name="Osborne B.I."/>
            <person name="Pop M."/>
            <person name="Sozhamannan S."/>
            <person name="Stewart A.C."/>
            <person name="Sulakvelidze A."/>
            <person name="Thomason B."/>
            <person name="Willner K."/>
            <person name="Zwick M.E."/>
        </authorList>
    </citation>
    <scope>NUCLEOTIDE SEQUENCE [LARGE SCALE GENOMIC DNA]</scope>
    <source>
        <strain evidence="1">ATCC 43969</strain>
    </source>
</reference>
<evidence type="ECO:0000313" key="1">
    <source>
        <dbReference type="EMBL" id="EEQ11255.1"/>
    </source>
</evidence>
<comment type="caution">
    <text evidence="1">The sequence shown here is derived from an EMBL/GenBank/DDBJ whole genome shotgun (WGS) entry which is preliminary data.</text>
</comment>
<dbReference type="Proteomes" id="UP000003027">
    <property type="component" value="Unassembled WGS sequence"/>
</dbReference>
<name>A0ABM9YBI3_YERMW</name>
<evidence type="ECO:0000313" key="2">
    <source>
        <dbReference type="Proteomes" id="UP000003027"/>
    </source>
</evidence>
<organism evidence="1 2">
    <name type="scientific">Yersinia mollaretii (strain ATCC 43969 / DSM 18520 / CIP 103324 / CNY 7263 / WAIP 204)</name>
    <dbReference type="NCBI Taxonomy" id="349967"/>
    <lineage>
        <taxon>Bacteria</taxon>
        <taxon>Pseudomonadati</taxon>
        <taxon>Pseudomonadota</taxon>
        <taxon>Gammaproteobacteria</taxon>
        <taxon>Enterobacterales</taxon>
        <taxon>Yersiniaceae</taxon>
        <taxon>Yersinia</taxon>
    </lineage>
</organism>
<gene>
    <name evidence="1" type="ORF">ymoll0001_29310</name>
</gene>
<keyword evidence="2" id="KW-1185">Reference proteome</keyword>
<proteinExistence type="predicted"/>
<accession>A0ABM9YBI3</accession>